<sequence length="292" mass="32251">MAHLSLMKRATALFVTSARSAVLKRNASTQEQSKGQLVDVTRNDSNGITTVSLARGPVNSLNLDLIEELRKSIESAIDTNSKGIILTSSLPTVFSAGLDIMEMYKPDLKRCTEFWHALQDLWLTLYGSSVPVAAAINGASPAGGCLLALSCEYRVMVQGEHTIGLNETKLGIVAPKWFQDPMIAAIGYRQAELALLRGTLFKPQDALKIGLIDELASSKDDAISKCENYIYSFARISNEAREATKLSLRKETLAWLEGNREFDTTIFLNYVQMPQVQEGLDRYIQSLKKKSK</sequence>
<dbReference type="Proteomes" id="UP001239111">
    <property type="component" value="Chromosome 2"/>
</dbReference>
<reference evidence="1" key="1">
    <citation type="submission" date="2023-04" db="EMBL/GenBank/DDBJ databases">
        <title>A chromosome-level genome assembly of the parasitoid wasp Eretmocerus hayati.</title>
        <authorList>
            <person name="Zhong Y."/>
            <person name="Liu S."/>
            <person name="Liu Y."/>
        </authorList>
    </citation>
    <scope>NUCLEOTIDE SEQUENCE</scope>
    <source>
        <strain evidence="1">ZJU_SS_LIU_2023</strain>
    </source>
</reference>
<proteinExistence type="predicted"/>
<keyword evidence="2" id="KW-1185">Reference proteome</keyword>
<gene>
    <name evidence="1" type="ORF">QAD02_015430</name>
</gene>
<dbReference type="EMBL" id="CM056742">
    <property type="protein sequence ID" value="KAJ8679643.1"/>
    <property type="molecule type" value="Genomic_DNA"/>
</dbReference>
<organism evidence="1 2">
    <name type="scientific">Eretmocerus hayati</name>
    <dbReference type="NCBI Taxonomy" id="131215"/>
    <lineage>
        <taxon>Eukaryota</taxon>
        <taxon>Metazoa</taxon>
        <taxon>Ecdysozoa</taxon>
        <taxon>Arthropoda</taxon>
        <taxon>Hexapoda</taxon>
        <taxon>Insecta</taxon>
        <taxon>Pterygota</taxon>
        <taxon>Neoptera</taxon>
        <taxon>Endopterygota</taxon>
        <taxon>Hymenoptera</taxon>
        <taxon>Apocrita</taxon>
        <taxon>Proctotrupomorpha</taxon>
        <taxon>Chalcidoidea</taxon>
        <taxon>Aphelinidae</taxon>
        <taxon>Aphelininae</taxon>
        <taxon>Eretmocerus</taxon>
    </lineage>
</organism>
<evidence type="ECO:0000313" key="1">
    <source>
        <dbReference type="EMBL" id="KAJ8679643.1"/>
    </source>
</evidence>
<comment type="caution">
    <text evidence="1">The sequence shown here is derived from an EMBL/GenBank/DDBJ whole genome shotgun (WGS) entry which is preliminary data.</text>
</comment>
<protein>
    <submittedName>
        <fullName evidence="1">Uncharacterized protein</fullName>
    </submittedName>
</protein>
<evidence type="ECO:0000313" key="2">
    <source>
        <dbReference type="Proteomes" id="UP001239111"/>
    </source>
</evidence>
<accession>A0ACC2P875</accession>
<name>A0ACC2P875_9HYME</name>